<gene>
    <name evidence="1" type="ORF">DJ66_0447</name>
</gene>
<reference evidence="1 2" key="1">
    <citation type="journal article" date="2015" name="Phytopathology">
        <title>Genomes of Candidatus Liberibacter solanacearum haplotype A from New Zealand and the USA suggest significant genome plasticity in the species.</title>
        <authorList>
            <person name="Thompson S.M."/>
            <person name="Johnson C.P."/>
            <person name="Lu A.Y."/>
            <person name="Frampton R.A."/>
            <person name="Sullivan K.L."/>
            <person name="Fiers M.W."/>
            <person name="Crowhurst R.N."/>
            <person name="Pitman A.R."/>
            <person name="Scott I."/>
            <person name="Gudmestad N.C."/>
            <person name="Smith G.R."/>
        </authorList>
    </citation>
    <scope>NUCLEOTIDE SEQUENCE [LARGE SCALE GENOMIC DNA]</scope>
    <source>
        <strain evidence="1 2">LsoNZ1</strain>
    </source>
</reference>
<protein>
    <submittedName>
        <fullName evidence="1">Uncharacterized protein</fullName>
    </submittedName>
</protein>
<dbReference type="PATRIC" id="fig|556287.9.peg.470"/>
<name>A0A0F4VKG0_9HYPH</name>
<keyword evidence="2" id="KW-1185">Reference proteome</keyword>
<organism evidence="1 2">
    <name type="scientific">Candidatus Liberibacter solanacearum</name>
    <dbReference type="NCBI Taxonomy" id="556287"/>
    <lineage>
        <taxon>Bacteria</taxon>
        <taxon>Pseudomonadati</taxon>
        <taxon>Pseudomonadota</taxon>
        <taxon>Alphaproteobacteria</taxon>
        <taxon>Hyphomicrobiales</taxon>
        <taxon>Rhizobiaceae</taxon>
        <taxon>Liberibacter</taxon>
    </lineage>
</organism>
<comment type="caution">
    <text evidence="1">The sequence shown here is derived from an EMBL/GenBank/DDBJ whole genome shotgun (WGS) entry which is preliminary data.</text>
</comment>
<evidence type="ECO:0000313" key="2">
    <source>
        <dbReference type="Proteomes" id="UP000033731"/>
    </source>
</evidence>
<sequence>MRNVQKYNNLVNGRTIIPTIPETIITYKILEVSSLFFYDYDK</sequence>
<evidence type="ECO:0000313" key="1">
    <source>
        <dbReference type="EMBL" id="KJZ81725.1"/>
    </source>
</evidence>
<accession>A0A0F4VKG0</accession>
<dbReference type="AlphaFoldDB" id="A0A0F4VKG0"/>
<dbReference type="Proteomes" id="UP000033731">
    <property type="component" value="Unassembled WGS sequence"/>
</dbReference>
<dbReference type="EMBL" id="JMTK01000002">
    <property type="protein sequence ID" value="KJZ81725.1"/>
    <property type="molecule type" value="Genomic_DNA"/>
</dbReference>
<proteinExistence type="predicted"/>